<name>A0ABT5ZDI8_9ACTN</name>
<evidence type="ECO:0000256" key="5">
    <source>
        <dbReference type="SAM" id="MobiDB-lite"/>
    </source>
</evidence>
<evidence type="ECO:0000256" key="4">
    <source>
        <dbReference type="RuleBase" id="RU003707"/>
    </source>
</evidence>
<evidence type="ECO:0000313" key="7">
    <source>
        <dbReference type="Proteomes" id="UP001216579"/>
    </source>
</evidence>
<organism evidence="6 7">
    <name type="scientific">Streptomyces silvisoli</name>
    <dbReference type="NCBI Taxonomy" id="3034235"/>
    <lineage>
        <taxon>Bacteria</taxon>
        <taxon>Bacillati</taxon>
        <taxon>Actinomycetota</taxon>
        <taxon>Actinomycetes</taxon>
        <taxon>Kitasatosporales</taxon>
        <taxon>Streptomycetaceae</taxon>
        <taxon>Streptomyces</taxon>
    </lineage>
</organism>
<proteinExistence type="inferred from homology"/>
<keyword evidence="3" id="KW-0456">Lyase</keyword>
<dbReference type="Gene3D" id="1.10.12.10">
    <property type="entry name" value="Lyase 2-enoyl-coa Hydratase, Chain A, domain 2"/>
    <property type="match status" value="1"/>
</dbReference>
<reference evidence="6 7" key="1">
    <citation type="submission" date="2023-03" db="EMBL/GenBank/DDBJ databases">
        <title>Draft genome sequence of Streptomyces sp. RB6PN23 isolated from peat swamp forest in Thailand.</title>
        <authorList>
            <person name="Klaysubun C."/>
            <person name="Duangmal K."/>
        </authorList>
    </citation>
    <scope>NUCLEOTIDE SEQUENCE [LARGE SCALE GENOMIC DNA]</scope>
    <source>
        <strain evidence="6 7">RB6PN23</strain>
    </source>
</reference>
<sequence>MSGSIPTPTTRTPETPATTPAVPVVGTSDVGGVLVITINRPRARNAVNAEVAQGIAAAVDRLESDPGLRVGVLTGADGTFSAGMDLKAAARGEQVNIPGKGFAGLAEARTAKPLIAAVEGYALGGGFELALACDLVVAAEGARFALPEVKRGLIAGGGGVVRLPKRISYHLAMELLLTGRTVTAERARELGLVNRLTPDGEALSTALELAEEIAANAPLALAAVKRTVQLADGVPESEAFAEQAAEVGALLRSADFTEGVRAFSEKRAPEWSGR</sequence>
<evidence type="ECO:0000313" key="6">
    <source>
        <dbReference type="EMBL" id="MDF3287879.1"/>
    </source>
</evidence>
<gene>
    <name evidence="6" type="ORF">P3G67_01235</name>
</gene>
<dbReference type="Proteomes" id="UP001216579">
    <property type="component" value="Unassembled WGS sequence"/>
</dbReference>
<dbReference type="RefSeq" id="WP_276091752.1">
    <property type="nucleotide sequence ID" value="NZ_JARJBC010000001.1"/>
</dbReference>
<keyword evidence="2" id="KW-0443">Lipid metabolism</keyword>
<dbReference type="InterPro" id="IPR014748">
    <property type="entry name" value="Enoyl-CoA_hydra_C"/>
</dbReference>
<keyword evidence="7" id="KW-1185">Reference proteome</keyword>
<dbReference type="Gene3D" id="3.90.226.10">
    <property type="entry name" value="2-enoyl-CoA Hydratase, Chain A, domain 1"/>
    <property type="match status" value="1"/>
</dbReference>
<dbReference type="InterPro" id="IPR001753">
    <property type="entry name" value="Enoyl-CoA_hydra/iso"/>
</dbReference>
<dbReference type="Pfam" id="PF00378">
    <property type="entry name" value="ECH_1"/>
    <property type="match status" value="1"/>
</dbReference>
<dbReference type="NCBIfam" id="NF006100">
    <property type="entry name" value="PRK08252.1"/>
    <property type="match status" value="1"/>
</dbReference>
<dbReference type="CDD" id="cd06558">
    <property type="entry name" value="crotonase-like"/>
    <property type="match status" value="1"/>
</dbReference>
<dbReference type="PANTHER" id="PTHR11941:SF169">
    <property type="entry name" value="(7AS)-7A-METHYL-1,5-DIOXO-2,3,5,6,7,7A-HEXAHYDRO-1H-INDENE-CARBOXYL-COA HYDROLASE"/>
    <property type="match status" value="1"/>
</dbReference>
<dbReference type="EMBL" id="JARJBC010000001">
    <property type="protein sequence ID" value="MDF3287879.1"/>
    <property type="molecule type" value="Genomic_DNA"/>
</dbReference>
<feature type="region of interest" description="Disordered" evidence="5">
    <location>
        <begin position="1"/>
        <end position="21"/>
    </location>
</feature>
<dbReference type="PANTHER" id="PTHR11941">
    <property type="entry name" value="ENOYL-COA HYDRATASE-RELATED"/>
    <property type="match status" value="1"/>
</dbReference>
<comment type="similarity">
    <text evidence="1 4">Belongs to the enoyl-CoA hydratase/isomerase family.</text>
</comment>
<evidence type="ECO:0000256" key="2">
    <source>
        <dbReference type="ARBA" id="ARBA00023098"/>
    </source>
</evidence>
<dbReference type="PROSITE" id="PS00166">
    <property type="entry name" value="ENOYL_COA_HYDRATASE"/>
    <property type="match status" value="1"/>
</dbReference>
<dbReference type="SUPFAM" id="SSF52096">
    <property type="entry name" value="ClpP/crotonase"/>
    <property type="match status" value="1"/>
</dbReference>
<accession>A0ABT5ZDI8</accession>
<dbReference type="InterPro" id="IPR018376">
    <property type="entry name" value="Enoyl-CoA_hyd/isom_CS"/>
</dbReference>
<dbReference type="InterPro" id="IPR029045">
    <property type="entry name" value="ClpP/crotonase-like_dom_sf"/>
</dbReference>
<evidence type="ECO:0000256" key="3">
    <source>
        <dbReference type="ARBA" id="ARBA00023239"/>
    </source>
</evidence>
<evidence type="ECO:0000256" key="1">
    <source>
        <dbReference type="ARBA" id="ARBA00005254"/>
    </source>
</evidence>
<protein>
    <submittedName>
        <fullName evidence="6">Crotonase/enoyl-CoA hydratase family protein</fullName>
    </submittedName>
</protein>
<comment type="caution">
    <text evidence="6">The sequence shown here is derived from an EMBL/GenBank/DDBJ whole genome shotgun (WGS) entry which is preliminary data.</text>
</comment>